<dbReference type="GO" id="GO:0003006">
    <property type="term" value="P:developmental process involved in reproduction"/>
    <property type="evidence" value="ECO:0007669"/>
    <property type="project" value="TreeGrafter"/>
</dbReference>
<dbReference type="AlphaFoldDB" id="A0A2G5DXN3"/>
<name>A0A2G5DXN3_AQUCA</name>
<dbReference type="InParanoid" id="A0A2G5DXN3"/>
<organism evidence="3 4">
    <name type="scientific">Aquilegia coerulea</name>
    <name type="common">Rocky mountain columbine</name>
    <dbReference type="NCBI Taxonomy" id="218851"/>
    <lineage>
        <taxon>Eukaryota</taxon>
        <taxon>Viridiplantae</taxon>
        <taxon>Streptophyta</taxon>
        <taxon>Embryophyta</taxon>
        <taxon>Tracheophyta</taxon>
        <taxon>Spermatophyta</taxon>
        <taxon>Magnoliopsida</taxon>
        <taxon>Ranunculales</taxon>
        <taxon>Ranunculaceae</taxon>
        <taxon>Thalictroideae</taxon>
        <taxon>Aquilegia</taxon>
    </lineage>
</organism>
<feature type="region of interest" description="Disordered" evidence="2">
    <location>
        <begin position="169"/>
        <end position="197"/>
    </location>
</feature>
<dbReference type="PANTHER" id="PTHR35489">
    <property type="entry name" value="TITAN9"/>
    <property type="match status" value="1"/>
</dbReference>
<feature type="coiled-coil region" evidence="1">
    <location>
        <begin position="44"/>
        <end position="71"/>
    </location>
</feature>
<evidence type="ECO:0000256" key="1">
    <source>
        <dbReference type="SAM" id="Coils"/>
    </source>
</evidence>
<keyword evidence="4" id="KW-1185">Reference proteome</keyword>
<accession>A0A2G5DXN3</accession>
<dbReference type="OrthoDB" id="759501at2759"/>
<sequence>MQMEMEMERIYGKLYDKHHKSTSKTLSDYQESIREQNELHINYVSGVEAAMESLKRENERLKVLLSVQKNELTSTRTSFFECQMRLSEECQKTNALSKEVERLQNLQQERVGGFISGTSSYNLRKRKGNSDSVHSSGGTRVVSEDIATGSLRKKKCLLDAMNQLYETNQLNPSLVSGSDNNSRGDSLPEDNQGRQQV</sequence>
<gene>
    <name evidence="3" type="ORF">AQUCO_01400691v1</name>
</gene>
<evidence type="ECO:0000313" key="3">
    <source>
        <dbReference type="EMBL" id="PIA48272.1"/>
    </source>
</evidence>
<feature type="compositionally biased region" description="Polar residues" evidence="2">
    <location>
        <begin position="169"/>
        <end position="184"/>
    </location>
</feature>
<feature type="non-terminal residue" evidence="3">
    <location>
        <position position="197"/>
    </location>
</feature>
<dbReference type="Proteomes" id="UP000230069">
    <property type="component" value="Unassembled WGS sequence"/>
</dbReference>
<proteinExistence type="predicted"/>
<dbReference type="EMBL" id="KZ305031">
    <property type="protein sequence ID" value="PIA48272.1"/>
    <property type="molecule type" value="Genomic_DNA"/>
</dbReference>
<keyword evidence="1" id="KW-0175">Coiled coil</keyword>
<protein>
    <submittedName>
        <fullName evidence="3">Uncharacterized protein</fullName>
    </submittedName>
</protein>
<dbReference type="PANTHER" id="PTHR35489:SF2">
    <property type="entry name" value="TITAN9"/>
    <property type="match status" value="1"/>
</dbReference>
<dbReference type="FunCoup" id="A0A2G5DXN3">
    <property type="interactions" value="1440"/>
</dbReference>
<evidence type="ECO:0000256" key="2">
    <source>
        <dbReference type="SAM" id="MobiDB-lite"/>
    </source>
</evidence>
<evidence type="ECO:0000313" key="4">
    <source>
        <dbReference type="Proteomes" id="UP000230069"/>
    </source>
</evidence>
<reference evidence="3 4" key="1">
    <citation type="submission" date="2017-09" db="EMBL/GenBank/DDBJ databases">
        <title>WGS assembly of Aquilegia coerulea Goldsmith.</title>
        <authorList>
            <person name="Hodges S."/>
            <person name="Kramer E."/>
            <person name="Nordborg M."/>
            <person name="Tomkins J."/>
            <person name="Borevitz J."/>
            <person name="Derieg N."/>
            <person name="Yan J."/>
            <person name="Mihaltcheva S."/>
            <person name="Hayes R.D."/>
            <person name="Rokhsar D."/>
        </authorList>
    </citation>
    <scope>NUCLEOTIDE SEQUENCE [LARGE SCALE GENOMIC DNA]</scope>
    <source>
        <strain evidence="4">cv. Goldsmith</strain>
    </source>
</reference>